<proteinExistence type="predicted"/>
<name>A0A6J6WRS1_9ZZZZ</name>
<dbReference type="InterPro" id="IPR043968">
    <property type="entry name" value="SGNH"/>
</dbReference>
<gene>
    <name evidence="3" type="ORF">UFOPK2958_00871</name>
</gene>
<feature type="domain" description="SGNH" evidence="2">
    <location>
        <begin position="130"/>
        <end position="353"/>
    </location>
</feature>
<dbReference type="Pfam" id="PF19040">
    <property type="entry name" value="SGNH"/>
    <property type="match status" value="1"/>
</dbReference>
<dbReference type="EMBL" id="CAFAAB010000093">
    <property type="protein sequence ID" value="CAB4786709.1"/>
    <property type="molecule type" value="Genomic_DNA"/>
</dbReference>
<evidence type="ECO:0000259" key="2">
    <source>
        <dbReference type="Pfam" id="PF19040"/>
    </source>
</evidence>
<evidence type="ECO:0000256" key="1">
    <source>
        <dbReference type="SAM" id="MobiDB-lite"/>
    </source>
</evidence>
<protein>
    <submittedName>
        <fullName evidence="3">Unannotated protein</fullName>
    </submittedName>
</protein>
<sequence>MVMPRGHGHGTTTAKRPTRRVNTAESSRRTCGGPLSTVRKRATYAVVSALILTLNVTAPSWAISLPAWTTLPSTTALQSSIANGAGATILSSALLSPTKPKPSYSIGALELVGQNTCMQRGHFLTIDPALVAPCVLGDRRAAKTVVLVGDSEGEMWLPALNIWGLQAHVKILRYVYIACPPWHLPLASSTPNWTNCSTKWHNYVEDAIQKLHPYAVIATGMPDVAQEASTKNSLSTVTAGMSDFFRAIQSATPRRVILSNIPWFLTTSRTPVACAMFNRTALQRCNGSPRTSLDATMTSAIQSTVANKLATVLWTKQFFCTETVCPVVVANRFVYSDSHHLNYDWSLYIARAFGQKLSPLLGLPQLP</sequence>
<organism evidence="3">
    <name type="scientific">freshwater metagenome</name>
    <dbReference type="NCBI Taxonomy" id="449393"/>
    <lineage>
        <taxon>unclassified sequences</taxon>
        <taxon>metagenomes</taxon>
        <taxon>ecological metagenomes</taxon>
    </lineage>
</organism>
<evidence type="ECO:0000313" key="3">
    <source>
        <dbReference type="EMBL" id="CAB4786709.1"/>
    </source>
</evidence>
<feature type="region of interest" description="Disordered" evidence="1">
    <location>
        <begin position="1"/>
        <end position="33"/>
    </location>
</feature>
<feature type="compositionally biased region" description="Polar residues" evidence="1">
    <location>
        <begin position="10"/>
        <end position="25"/>
    </location>
</feature>
<accession>A0A6J6WRS1</accession>
<reference evidence="3" key="1">
    <citation type="submission" date="2020-05" db="EMBL/GenBank/DDBJ databases">
        <authorList>
            <person name="Chiriac C."/>
            <person name="Salcher M."/>
            <person name="Ghai R."/>
            <person name="Kavagutti S V."/>
        </authorList>
    </citation>
    <scope>NUCLEOTIDE SEQUENCE</scope>
</reference>
<dbReference type="AlphaFoldDB" id="A0A6J6WRS1"/>